<accession>A0ABQ2ET74</accession>
<dbReference type="PANTHER" id="PTHR24421">
    <property type="entry name" value="NITRATE/NITRITE SENSOR PROTEIN NARX-RELATED"/>
    <property type="match status" value="1"/>
</dbReference>
<keyword evidence="3" id="KW-0902">Two-component regulatory system</keyword>
<keyword evidence="2" id="KW-0418">Kinase</keyword>
<dbReference type="PROSITE" id="PS50113">
    <property type="entry name" value="PAC"/>
    <property type="match status" value="1"/>
</dbReference>
<evidence type="ECO:0000313" key="7">
    <source>
        <dbReference type="Proteomes" id="UP000660265"/>
    </source>
</evidence>
<dbReference type="Proteomes" id="UP000660265">
    <property type="component" value="Unassembled WGS sequence"/>
</dbReference>
<dbReference type="InterPro" id="IPR000014">
    <property type="entry name" value="PAS"/>
</dbReference>
<dbReference type="InterPro" id="IPR003594">
    <property type="entry name" value="HATPase_dom"/>
</dbReference>
<dbReference type="CDD" id="cd00130">
    <property type="entry name" value="PAS"/>
    <property type="match status" value="1"/>
</dbReference>
<sequence length="366" mass="41124">MTPEPALGDMERKHSPPLSEAAFTLLVQGVLDYGIFMLDPQGYVVSWNAGAERIKGYTADEIVGRHFSTFYPPEDKSAGKPQWELETAIAEGRLEDEGWRIRSDGSRFWANVVITALWDDEGVLRGFGKVTRDMSERRAAQEALSERRRLFDHLVQAQETERRRIAWDVHDDSIQVMVAVGMRLQLLQGRVPEESATELARLDASVREAISSLRNLTFRLHPPGIDRHGLVEALSNHLDDVVGPWGLAFSFRHRLDREPTPETSITIFRIVQEALLNVRKHARGSAVTLEVESVDRGILTRLVDDGIGEPLSSNAVHDHFGIIEMRERAQTAGGWWSMHSEPGTGTTVEFWVPSPEPVEAPTEEPR</sequence>
<dbReference type="InterPro" id="IPR011712">
    <property type="entry name" value="Sig_transdc_His_kin_sub3_dim/P"/>
</dbReference>
<dbReference type="SUPFAM" id="SSF55874">
    <property type="entry name" value="ATPase domain of HSP90 chaperone/DNA topoisomerase II/histidine kinase"/>
    <property type="match status" value="1"/>
</dbReference>
<dbReference type="InterPro" id="IPR036890">
    <property type="entry name" value="HATPase_C_sf"/>
</dbReference>
<reference evidence="7" key="1">
    <citation type="journal article" date="2019" name="Int. J. Syst. Evol. Microbiol.">
        <title>The Global Catalogue of Microorganisms (GCM) 10K type strain sequencing project: providing services to taxonomists for standard genome sequencing and annotation.</title>
        <authorList>
            <consortium name="The Broad Institute Genomics Platform"/>
            <consortium name="The Broad Institute Genome Sequencing Center for Infectious Disease"/>
            <person name="Wu L."/>
            <person name="Ma J."/>
        </authorList>
    </citation>
    <scope>NUCLEOTIDE SEQUENCE [LARGE SCALE GENOMIC DNA]</scope>
    <source>
        <strain evidence="7">CGMCC 4.7275</strain>
    </source>
</reference>
<dbReference type="Gene3D" id="3.30.450.20">
    <property type="entry name" value="PAS domain"/>
    <property type="match status" value="1"/>
</dbReference>
<name>A0ABQ2ET74_9ACTN</name>
<dbReference type="SUPFAM" id="SSF55785">
    <property type="entry name" value="PYP-like sensor domain (PAS domain)"/>
    <property type="match status" value="1"/>
</dbReference>
<dbReference type="InterPro" id="IPR035965">
    <property type="entry name" value="PAS-like_dom_sf"/>
</dbReference>
<dbReference type="Pfam" id="PF07730">
    <property type="entry name" value="HisKA_3"/>
    <property type="match status" value="1"/>
</dbReference>
<keyword evidence="7" id="KW-1185">Reference proteome</keyword>
<dbReference type="Gene3D" id="3.30.565.10">
    <property type="entry name" value="Histidine kinase-like ATPase, C-terminal domain"/>
    <property type="match status" value="1"/>
</dbReference>
<feature type="domain" description="PAS" evidence="4">
    <location>
        <begin position="19"/>
        <end position="92"/>
    </location>
</feature>
<protein>
    <submittedName>
        <fullName evidence="6">Uncharacterized protein</fullName>
    </submittedName>
</protein>
<evidence type="ECO:0000259" key="4">
    <source>
        <dbReference type="PROSITE" id="PS50112"/>
    </source>
</evidence>
<dbReference type="InterPro" id="IPR000700">
    <property type="entry name" value="PAS-assoc_C"/>
</dbReference>
<evidence type="ECO:0000259" key="5">
    <source>
        <dbReference type="PROSITE" id="PS50113"/>
    </source>
</evidence>
<dbReference type="SMART" id="SM00091">
    <property type="entry name" value="PAS"/>
    <property type="match status" value="1"/>
</dbReference>
<dbReference type="CDD" id="cd16917">
    <property type="entry name" value="HATPase_UhpB-NarQ-NarX-like"/>
    <property type="match status" value="1"/>
</dbReference>
<keyword evidence="1" id="KW-0808">Transferase</keyword>
<evidence type="ECO:0000256" key="1">
    <source>
        <dbReference type="ARBA" id="ARBA00022679"/>
    </source>
</evidence>
<dbReference type="Gene3D" id="1.20.5.1930">
    <property type="match status" value="1"/>
</dbReference>
<dbReference type="PROSITE" id="PS50112">
    <property type="entry name" value="PAS"/>
    <property type="match status" value="1"/>
</dbReference>
<gene>
    <name evidence="6" type="ORF">GCM10011583_61130</name>
</gene>
<dbReference type="RefSeq" id="WP_229701240.1">
    <property type="nucleotide sequence ID" value="NZ_BMMV01000025.1"/>
</dbReference>
<evidence type="ECO:0000256" key="2">
    <source>
        <dbReference type="ARBA" id="ARBA00022777"/>
    </source>
</evidence>
<comment type="caution">
    <text evidence="6">The sequence shown here is derived from an EMBL/GenBank/DDBJ whole genome shotgun (WGS) entry which is preliminary data.</text>
</comment>
<evidence type="ECO:0000313" key="6">
    <source>
        <dbReference type="EMBL" id="GGK20957.1"/>
    </source>
</evidence>
<dbReference type="InterPro" id="IPR050482">
    <property type="entry name" value="Sensor_HK_TwoCompSys"/>
</dbReference>
<dbReference type="Pfam" id="PF13426">
    <property type="entry name" value="PAS_9"/>
    <property type="match status" value="1"/>
</dbReference>
<dbReference type="NCBIfam" id="TIGR00229">
    <property type="entry name" value="sensory_box"/>
    <property type="match status" value="1"/>
</dbReference>
<dbReference type="Pfam" id="PF02518">
    <property type="entry name" value="HATPase_c"/>
    <property type="match status" value="1"/>
</dbReference>
<feature type="domain" description="PAC" evidence="5">
    <location>
        <begin position="94"/>
        <end position="146"/>
    </location>
</feature>
<organism evidence="6 7">
    <name type="scientific">Streptomyces camponoticapitis</name>
    <dbReference type="NCBI Taxonomy" id="1616125"/>
    <lineage>
        <taxon>Bacteria</taxon>
        <taxon>Bacillati</taxon>
        <taxon>Actinomycetota</taxon>
        <taxon>Actinomycetes</taxon>
        <taxon>Kitasatosporales</taxon>
        <taxon>Streptomycetaceae</taxon>
        <taxon>Streptomyces</taxon>
    </lineage>
</organism>
<proteinExistence type="predicted"/>
<evidence type="ECO:0000256" key="3">
    <source>
        <dbReference type="ARBA" id="ARBA00023012"/>
    </source>
</evidence>
<dbReference type="EMBL" id="BMMV01000025">
    <property type="protein sequence ID" value="GGK20957.1"/>
    <property type="molecule type" value="Genomic_DNA"/>
</dbReference>